<organism evidence="3 4">
    <name type="scientific">Kitasatospora purpeofusca</name>
    <dbReference type="NCBI Taxonomy" id="67352"/>
    <lineage>
        <taxon>Bacteria</taxon>
        <taxon>Bacillati</taxon>
        <taxon>Actinomycetota</taxon>
        <taxon>Actinomycetes</taxon>
        <taxon>Kitasatosporales</taxon>
        <taxon>Streptomycetaceae</taxon>
        <taxon>Kitasatospora</taxon>
    </lineage>
</organism>
<proteinExistence type="predicted"/>
<keyword evidence="2" id="KW-0732">Signal</keyword>
<evidence type="ECO:0000256" key="2">
    <source>
        <dbReference type="SAM" id="SignalP"/>
    </source>
</evidence>
<feature type="compositionally biased region" description="Low complexity" evidence="1">
    <location>
        <begin position="242"/>
        <end position="251"/>
    </location>
</feature>
<feature type="compositionally biased region" description="Pro residues" evidence="1">
    <location>
        <begin position="282"/>
        <end position="293"/>
    </location>
</feature>
<evidence type="ECO:0008006" key="5">
    <source>
        <dbReference type="Google" id="ProtNLM"/>
    </source>
</evidence>
<dbReference type="Proteomes" id="UP001432222">
    <property type="component" value="Chromosome"/>
</dbReference>
<feature type="compositionally biased region" description="Low complexity" evidence="1">
    <location>
        <begin position="294"/>
        <end position="305"/>
    </location>
</feature>
<dbReference type="RefSeq" id="WP_328954567.1">
    <property type="nucleotide sequence ID" value="NZ_CP108110.1"/>
</dbReference>
<evidence type="ECO:0000256" key="1">
    <source>
        <dbReference type="SAM" id="MobiDB-lite"/>
    </source>
</evidence>
<dbReference type="EMBL" id="CP108110">
    <property type="protein sequence ID" value="WUQ83551.1"/>
    <property type="molecule type" value="Genomic_DNA"/>
</dbReference>
<feature type="region of interest" description="Disordered" evidence="1">
    <location>
        <begin position="219"/>
        <end position="305"/>
    </location>
</feature>
<name>A0ABZ1U080_9ACTN</name>
<feature type="compositionally biased region" description="Low complexity" evidence="1">
    <location>
        <begin position="263"/>
        <end position="276"/>
    </location>
</feature>
<sequence length="305" mass="31288">MSTAPRRTAARRTAGRSTPALLLPALLAAAALALPVGCAAPGELRDHGAVAPVTPSPARVPLWPGAPTAASPTPLEPTGSRSPEPAPQPVPDLAVPGQDVTAVDVRALLTKDPGVTQDERRVLEPCPGCELRAPEYRDLTGDGRPELLLAVGLADTVVLHVYTASGDRLLPIHRVSLLKGFGAETVGTDLWLYEPTASFRTGRLYRWDGVRLALADQKVEGIGPTQEPEPTPSTAEKPAVEKPPGTGPTAVTGGGVVKPPAPSRSAGSPSAGSDPAVGKQPLPTPARPAPPAATPTAMPLPETKP</sequence>
<keyword evidence="4" id="KW-1185">Reference proteome</keyword>
<protein>
    <recommendedName>
        <fullName evidence="5">Lipoprotein</fullName>
    </recommendedName>
</protein>
<gene>
    <name evidence="3" type="ORF">OHA16_11590</name>
</gene>
<evidence type="ECO:0000313" key="4">
    <source>
        <dbReference type="Proteomes" id="UP001432222"/>
    </source>
</evidence>
<evidence type="ECO:0000313" key="3">
    <source>
        <dbReference type="EMBL" id="WUQ83551.1"/>
    </source>
</evidence>
<feature type="signal peptide" evidence="2">
    <location>
        <begin position="1"/>
        <end position="33"/>
    </location>
</feature>
<accession>A0ABZ1U080</accession>
<feature type="chain" id="PRO_5045191557" description="Lipoprotein" evidence="2">
    <location>
        <begin position="34"/>
        <end position="305"/>
    </location>
</feature>
<reference evidence="3" key="1">
    <citation type="submission" date="2022-10" db="EMBL/GenBank/DDBJ databases">
        <title>The complete genomes of actinobacterial strains from the NBC collection.</title>
        <authorList>
            <person name="Joergensen T.S."/>
            <person name="Alvarez Arevalo M."/>
            <person name="Sterndorff E.B."/>
            <person name="Faurdal D."/>
            <person name="Vuksanovic O."/>
            <person name="Mourched A.-S."/>
            <person name="Charusanti P."/>
            <person name="Shaw S."/>
            <person name="Blin K."/>
            <person name="Weber T."/>
        </authorList>
    </citation>
    <scope>NUCLEOTIDE SEQUENCE</scope>
    <source>
        <strain evidence="3">NBC_00222</strain>
    </source>
</reference>
<feature type="region of interest" description="Disordered" evidence="1">
    <location>
        <begin position="60"/>
        <end position="92"/>
    </location>
</feature>